<keyword evidence="6" id="KW-1185">Reference proteome</keyword>
<evidence type="ECO:0000256" key="1">
    <source>
        <dbReference type="ARBA" id="ARBA00022723"/>
    </source>
</evidence>
<dbReference type="InterPro" id="IPR001251">
    <property type="entry name" value="CRAL-TRIO_dom"/>
</dbReference>
<dbReference type="AlphaFoldDB" id="A0AA38I6W2"/>
<dbReference type="Pfam" id="PF12496">
    <property type="entry name" value="BNIP2"/>
    <property type="match status" value="1"/>
</dbReference>
<dbReference type="GO" id="GO:0005737">
    <property type="term" value="C:cytoplasm"/>
    <property type="evidence" value="ECO:0007669"/>
    <property type="project" value="TreeGrafter"/>
</dbReference>
<dbReference type="PANTHER" id="PTHR12112:SF22">
    <property type="entry name" value="MANGANESE-DEPENDENT INORGANIC PYROPHOSPHATASE-RELATED"/>
    <property type="match status" value="1"/>
</dbReference>
<organism evidence="5 6">
    <name type="scientific">Zophobas morio</name>
    <dbReference type="NCBI Taxonomy" id="2755281"/>
    <lineage>
        <taxon>Eukaryota</taxon>
        <taxon>Metazoa</taxon>
        <taxon>Ecdysozoa</taxon>
        <taxon>Arthropoda</taxon>
        <taxon>Hexapoda</taxon>
        <taxon>Insecta</taxon>
        <taxon>Pterygota</taxon>
        <taxon>Neoptera</taxon>
        <taxon>Endopterygota</taxon>
        <taxon>Coleoptera</taxon>
        <taxon>Polyphaga</taxon>
        <taxon>Cucujiformia</taxon>
        <taxon>Tenebrionidae</taxon>
        <taxon>Zophobas</taxon>
    </lineage>
</organism>
<evidence type="ECO:0000313" key="5">
    <source>
        <dbReference type="EMBL" id="KAJ3648732.1"/>
    </source>
</evidence>
<dbReference type="Pfam" id="PF13716">
    <property type="entry name" value="CRAL_TRIO_2"/>
    <property type="match status" value="1"/>
</dbReference>
<keyword evidence="2" id="KW-0378">Hydrolase</keyword>
<sequence>MDISETSDASSHDSNNSSQVLNFANSATHKGDVLDNTKYDTSMLPNKNVSSTQNATNSHPLMYSCTSPISPDYPDLIPEKPKSKHSVYEKHTFKQDCHNSGFENISECGNYEKQFHFELPAPEQYNELPDFPESPSALKKSLMYDLPLEVTNAELSDTENDKSVYEAHLSSNLQNVCLTMNEKEGMCFTKLDNSDNLISPNQLVCGNSHFPNKTPNGRCIKRNYWVNITSTIGKGNLNFLAHKKRSNKLRRVKVMQTEASEESDISSLDSISESLKSEHVFTGQLEISGEDQENEDNSPEPIEPLSAADERRHARHWQRMVLPGGEQRTIDMRVIEPYKRVLSHGGYLRAGGHTAIVIFSACYLPDKSRVDYVYVMDNLFLYILWTLERLVTDDYVLVYLHGGATKLPAFSWLKKCYQMVGRKLRKNLSHLYLVHPTLWIKTMLFMAKPFISSKFYRKITYVATLKELMVRVPLEAAAIPDKVKAYDSLHCVT</sequence>
<protein>
    <recommendedName>
        <fullName evidence="4">CRAL-TRIO domain-containing protein</fullName>
    </recommendedName>
</protein>
<evidence type="ECO:0000256" key="3">
    <source>
        <dbReference type="ARBA" id="ARBA00023211"/>
    </source>
</evidence>
<reference evidence="5" key="1">
    <citation type="journal article" date="2023" name="G3 (Bethesda)">
        <title>Whole genome assemblies of Zophobas morio and Tenebrio molitor.</title>
        <authorList>
            <person name="Kaur S."/>
            <person name="Stinson S.A."/>
            <person name="diCenzo G.C."/>
        </authorList>
    </citation>
    <scope>NUCLEOTIDE SEQUENCE</scope>
    <source>
        <strain evidence="5">QUZm001</strain>
    </source>
</reference>
<dbReference type="PANTHER" id="PTHR12112">
    <property type="entry name" value="BNIP - RELATED"/>
    <property type="match status" value="1"/>
</dbReference>
<name>A0AA38I6W2_9CUCU</name>
<dbReference type="InterPro" id="IPR036865">
    <property type="entry name" value="CRAL-TRIO_dom_sf"/>
</dbReference>
<evidence type="ECO:0000313" key="6">
    <source>
        <dbReference type="Proteomes" id="UP001168821"/>
    </source>
</evidence>
<dbReference type="CDD" id="cd00170">
    <property type="entry name" value="SEC14"/>
    <property type="match status" value="1"/>
</dbReference>
<dbReference type="Gene3D" id="3.40.525.10">
    <property type="entry name" value="CRAL-TRIO lipid binding domain"/>
    <property type="match status" value="1"/>
</dbReference>
<feature type="domain" description="CRAL-TRIO" evidence="4">
    <location>
        <begin position="331"/>
        <end position="491"/>
    </location>
</feature>
<keyword evidence="1" id="KW-0479">Metal-binding</keyword>
<evidence type="ECO:0000256" key="2">
    <source>
        <dbReference type="ARBA" id="ARBA00022801"/>
    </source>
</evidence>
<evidence type="ECO:0000259" key="4">
    <source>
        <dbReference type="PROSITE" id="PS50191"/>
    </source>
</evidence>
<keyword evidence="3" id="KW-0464">Manganese</keyword>
<dbReference type="InterPro" id="IPR022181">
    <property type="entry name" value="Bcl2-/adenovirus-E1B"/>
</dbReference>
<proteinExistence type="predicted"/>
<dbReference type="SUPFAM" id="SSF52087">
    <property type="entry name" value="CRAL/TRIO domain"/>
    <property type="match status" value="1"/>
</dbReference>
<dbReference type="Proteomes" id="UP001168821">
    <property type="component" value="Unassembled WGS sequence"/>
</dbReference>
<gene>
    <name evidence="5" type="ORF">Zmor_020511</name>
</gene>
<dbReference type="PROSITE" id="PS50191">
    <property type="entry name" value="CRAL_TRIO"/>
    <property type="match status" value="1"/>
</dbReference>
<comment type="caution">
    <text evidence="5">The sequence shown here is derived from an EMBL/GenBank/DDBJ whole genome shotgun (WGS) entry which is preliminary data.</text>
</comment>
<accession>A0AA38I6W2</accession>
<dbReference type="EMBL" id="JALNTZ010000006">
    <property type="protein sequence ID" value="KAJ3648732.1"/>
    <property type="molecule type" value="Genomic_DNA"/>
</dbReference>